<evidence type="ECO:0000313" key="3">
    <source>
        <dbReference type="Proteomes" id="UP001482513"/>
    </source>
</evidence>
<dbReference type="Pfam" id="PF04657">
    <property type="entry name" value="DMT_YdcZ"/>
    <property type="match status" value="1"/>
</dbReference>
<evidence type="ECO:0000313" key="2">
    <source>
        <dbReference type="EMBL" id="MEP0950158.1"/>
    </source>
</evidence>
<dbReference type="PANTHER" id="PTHR34821">
    <property type="entry name" value="INNER MEMBRANE PROTEIN YDCZ"/>
    <property type="match status" value="1"/>
</dbReference>
<sequence length="164" mass="16954">MDMLIALLGAASGGGFLSVGAAANAQLRQTLHSPIAAAAINFMVGSSTLTLLLVLWVFGPQQLDRLGQVPWWAFGGGGLGAIYVTVNTLVVSQLGLTTTTLAVVCSQMVLSLVIDQWGWFGLAPHPISAARVVAIGLLLGAVTLTQLDRNSPAPDARSVSSCDR</sequence>
<comment type="caution">
    <text evidence="2">The sequence shown here is derived from an EMBL/GenBank/DDBJ whole genome shotgun (WGS) entry which is preliminary data.</text>
</comment>
<feature type="transmembrane region" description="Helical" evidence="1">
    <location>
        <begin position="35"/>
        <end position="59"/>
    </location>
</feature>
<keyword evidence="1" id="KW-0812">Transmembrane</keyword>
<keyword evidence="1" id="KW-1133">Transmembrane helix</keyword>
<name>A0ABV0KBM8_9CYAN</name>
<accession>A0ABV0KBM8</accession>
<proteinExistence type="predicted"/>
<dbReference type="InterPro" id="IPR006750">
    <property type="entry name" value="YdcZ"/>
</dbReference>
<organism evidence="2 3">
    <name type="scientific">Leptolyngbya subtilissima DQ-A4</name>
    <dbReference type="NCBI Taxonomy" id="2933933"/>
    <lineage>
        <taxon>Bacteria</taxon>
        <taxon>Bacillati</taxon>
        <taxon>Cyanobacteriota</taxon>
        <taxon>Cyanophyceae</taxon>
        <taxon>Leptolyngbyales</taxon>
        <taxon>Leptolyngbyaceae</taxon>
        <taxon>Leptolyngbya group</taxon>
        <taxon>Leptolyngbya</taxon>
    </lineage>
</organism>
<keyword evidence="1" id="KW-0472">Membrane</keyword>
<dbReference type="EMBL" id="JAMPKX010000021">
    <property type="protein sequence ID" value="MEP0950158.1"/>
    <property type="molecule type" value="Genomic_DNA"/>
</dbReference>
<protein>
    <submittedName>
        <fullName evidence="2">DMT family transporter</fullName>
    </submittedName>
</protein>
<reference evidence="2 3" key="1">
    <citation type="submission" date="2022-04" db="EMBL/GenBank/DDBJ databases">
        <title>Positive selection, recombination, and allopatry shape intraspecific diversity of widespread and dominant cyanobacteria.</title>
        <authorList>
            <person name="Wei J."/>
            <person name="Shu W."/>
            <person name="Hu C."/>
        </authorList>
    </citation>
    <scope>NUCLEOTIDE SEQUENCE [LARGE SCALE GENOMIC DNA]</scope>
    <source>
        <strain evidence="2 3">DQ-A4</strain>
    </source>
</reference>
<gene>
    <name evidence="2" type="ORF">NC992_25015</name>
</gene>
<evidence type="ECO:0000256" key="1">
    <source>
        <dbReference type="SAM" id="Phobius"/>
    </source>
</evidence>
<dbReference type="Proteomes" id="UP001482513">
    <property type="component" value="Unassembled WGS sequence"/>
</dbReference>
<feature type="transmembrane region" description="Helical" evidence="1">
    <location>
        <begin position="71"/>
        <end position="90"/>
    </location>
</feature>
<dbReference type="PANTHER" id="PTHR34821:SF2">
    <property type="entry name" value="INNER MEMBRANE PROTEIN YDCZ"/>
    <property type="match status" value="1"/>
</dbReference>
<dbReference type="RefSeq" id="WP_190706967.1">
    <property type="nucleotide sequence ID" value="NZ_JAMPKX010000021.1"/>
</dbReference>
<keyword evidence="3" id="KW-1185">Reference proteome</keyword>